<dbReference type="AlphaFoldDB" id="A0A0R0J0I2"/>
<gene>
    <name evidence="2" type="ORF">GLYMA_07G074200</name>
</gene>
<evidence type="ECO:0000313" key="4">
    <source>
        <dbReference type="Proteomes" id="UP000008827"/>
    </source>
</evidence>
<evidence type="ECO:0000313" key="3">
    <source>
        <dbReference type="EnsemblPlants" id="KRH48199"/>
    </source>
</evidence>
<dbReference type="Gramene" id="KRH48199">
    <property type="protein sequence ID" value="KRH48199"/>
    <property type="gene ID" value="GLYMA_07G074200"/>
</dbReference>
<reference evidence="3" key="2">
    <citation type="submission" date="2018-02" db="UniProtKB">
        <authorList>
            <consortium name="EnsemblPlants"/>
        </authorList>
    </citation>
    <scope>IDENTIFICATION</scope>
    <source>
        <strain evidence="3">Williams 82</strain>
    </source>
</reference>
<evidence type="ECO:0000313" key="2">
    <source>
        <dbReference type="EMBL" id="KRH48199.1"/>
    </source>
</evidence>
<dbReference type="EnsemblPlants" id="KRH48199">
    <property type="protein sequence ID" value="KRH48199"/>
    <property type="gene ID" value="GLYMA_07G074200"/>
</dbReference>
<proteinExistence type="predicted"/>
<dbReference type="Proteomes" id="UP000008827">
    <property type="component" value="Chromosome 7"/>
</dbReference>
<protein>
    <submittedName>
        <fullName evidence="2 3">Uncharacterized protein</fullName>
    </submittedName>
</protein>
<name>A0A0R0J0I2_SOYBN</name>
<accession>A0A0R0J0I2</accession>
<keyword evidence="4" id="KW-1185">Reference proteome</keyword>
<dbReference type="EMBL" id="CM000840">
    <property type="protein sequence ID" value="KRH48199.1"/>
    <property type="molecule type" value="Genomic_DNA"/>
</dbReference>
<organism evidence="2">
    <name type="scientific">Glycine max</name>
    <name type="common">Soybean</name>
    <name type="synonym">Glycine hispida</name>
    <dbReference type="NCBI Taxonomy" id="3847"/>
    <lineage>
        <taxon>Eukaryota</taxon>
        <taxon>Viridiplantae</taxon>
        <taxon>Streptophyta</taxon>
        <taxon>Embryophyta</taxon>
        <taxon>Tracheophyta</taxon>
        <taxon>Spermatophyta</taxon>
        <taxon>Magnoliopsida</taxon>
        <taxon>eudicotyledons</taxon>
        <taxon>Gunneridae</taxon>
        <taxon>Pentapetalae</taxon>
        <taxon>rosids</taxon>
        <taxon>fabids</taxon>
        <taxon>Fabales</taxon>
        <taxon>Fabaceae</taxon>
        <taxon>Papilionoideae</taxon>
        <taxon>50 kb inversion clade</taxon>
        <taxon>NPAAA clade</taxon>
        <taxon>indigoferoid/millettioid clade</taxon>
        <taxon>Phaseoleae</taxon>
        <taxon>Glycine</taxon>
        <taxon>Glycine subgen. Soja</taxon>
    </lineage>
</organism>
<feature type="region of interest" description="Disordered" evidence="1">
    <location>
        <begin position="17"/>
        <end position="37"/>
    </location>
</feature>
<dbReference type="InParanoid" id="A0A0R0J0I2"/>
<sequence>MFLYFLSDEETSFSFSPFQNRRETKTSPSEEPIKKDPTTKFCRRHLNQTTRRIIFMRS</sequence>
<evidence type="ECO:0000256" key="1">
    <source>
        <dbReference type="SAM" id="MobiDB-lite"/>
    </source>
</evidence>
<reference evidence="2 3" key="1">
    <citation type="journal article" date="2010" name="Nature">
        <title>Genome sequence of the palaeopolyploid soybean.</title>
        <authorList>
            <person name="Schmutz J."/>
            <person name="Cannon S.B."/>
            <person name="Schlueter J."/>
            <person name="Ma J."/>
            <person name="Mitros T."/>
            <person name="Nelson W."/>
            <person name="Hyten D.L."/>
            <person name="Song Q."/>
            <person name="Thelen J.J."/>
            <person name="Cheng J."/>
            <person name="Xu D."/>
            <person name="Hellsten U."/>
            <person name="May G.D."/>
            <person name="Yu Y."/>
            <person name="Sakurai T."/>
            <person name="Umezawa T."/>
            <person name="Bhattacharyya M.K."/>
            <person name="Sandhu D."/>
            <person name="Valliyodan B."/>
            <person name="Lindquist E."/>
            <person name="Peto M."/>
            <person name="Grant D."/>
            <person name="Shu S."/>
            <person name="Goodstein D."/>
            <person name="Barry K."/>
            <person name="Futrell-Griggs M."/>
            <person name="Abernathy B."/>
            <person name="Du J."/>
            <person name="Tian Z."/>
            <person name="Zhu L."/>
            <person name="Gill N."/>
            <person name="Joshi T."/>
            <person name="Libault M."/>
            <person name="Sethuraman A."/>
            <person name="Zhang X.-C."/>
            <person name="Shinozaki K."/>
            <person name="Nguyen H.T."/>
            <person name="Wing R.A."/>
            <person name="Cregan P."/>
            <person name="Specht J."/>
            <person name="Grimwood J."/>
            <person name="Rokhsar D."/>
            <person name="Stacey G."/>
            <person name="Shoemaker R.C."/>
            <person name="Jackson S.A."/>
        </authorList>
    </citation>
    <scope>NUCLEOTIDE SEQUENCE [LARGE SCALE GENOMIC DNA]</scope>
    <source>
        <strain evidence="3">cv. Williams 82</strain>
        <tissue evidence="2">Callus</tissue>
    </source>
</reference>
<reference evidence="2" key="3">
    <citation type="submission" date="2018-07" db="EMBL/GenBank/DDBJ databases">
        <title>WGS assembly of Glycine max.</title>
        <authorList>
            <person name="Schmutz J."/>
            <person name="Cannon S."/>
            <person name="Schlueter J."/>
            <person name="Ma J."/>
            <person name="Mitros T."/>
            <person name="Nelson W."/>
            <person name="Hyten D."/>
            <person name="Song Q."/>
            <person name="Thelen J."/>
            <person name="Cheng J."/>
            <person name="Xu D."/>
            <person name="Hellsten U."/>
            <person name="May G."/>
            <person name="Yu Y."/>
            <person name="Sakurai T."/>
            <person name="Umezawa T."/>
            <person name="Bhattacharyya M."/>
            <person name="Sandhu D."/>
            <person name="Valliyodan B."/>
            <person name="Lindquist E."/>
            <person name="Peto M."/>
            <person name="Grant D."/>
            <person name="Shu S."/>
            <person name="Goodstein D."/>
            <person name="Barry K."/>
            <person name="Futrell-Griggs M."/>
            <person name="Abernathy B."/>
            <person name="Du J."/>
            <person name="Tian Z."/>
            <person name="Zhu L."/>
            <person name="Gill N."/>
            <person name="Joshi T."/>
            <person name="Libault M."/>
            <person name="Sethuraman A."/>
            <person name="Zhang X."/>
            <person name="Shinozaki K."/>
            <person name="Nguyen H."/>
            <person name="Wing R."/>
            <person name="Cregan P."/>
            <person name="Specht J."/>
            <person name="Grimwood J."/>
            <person name="Rokhsar D."/>
            <person name="Stacey G."/>
            <person name="Shoemaker R."/>
            <person name="Jackson S."/>
        </authorList>
    </citation>
    <scope>NUCLEOTIDE SEQUENCE</scope>
    <source>
        <tissue evidence="2">Callus</tissue>
    </source>
</reference>